<accession>A0A2T3J5M2</accession>
<gene>
    <name evidence="1" type="ORF">C9J12_29800</name>
</gene>
<keyword evidence="2" id="KW-1185">Reference proteome</keyword>
<dbReference type="EMBL" id="PYMJ01000097">
    <property type="protein sequence ID" value="PSU40840.1"/>
    <property type="molecule type" value="Genomic_DNA"/>
</dbReference>
<organism evidence="1 2">
    <name type="scientific">Photobacterium frigidiphilum</name>
    <dbReference type="NCBI Taxonomy" id="264736"/>
    <lineage>
        <taxon>Bacteria</taxon>
        <taxon>Pseudomonadati</taxon>
        <taxon>Pseudomonadota</taxon>
        <taxon>Gammaproteobacteria</taxon>
        <taxon>Vibrionales</taxon>
        <taxon>Vibrionaceae</taxon>
        <taxon>Photobacterium</taxon>
    </lineage>
</organism>
<comment type="caution">
    <text evidence="1">The sequence shown here is derived from an EMBL/GenBank/DDBJ whole genome shotgun (WGS) entry which is preliminary data.</text>
</comment>
<dbReference type="AlphaFoldDB" id="A0A2T3J5M2"/>
<dbReference type="RefSeq" id="WP_107247073.1">
    <property type="nucleotide sequence ID" value="NZ_PYMJ01000097.1"/>
</dbReference>
<name>A0A2T3J5M2_9GAMM</name>
<protein>
    <submittedName>
        <fullName evidence="1">Uncharacterized protein</fullName>
    </submittedName>
</protein>
<evidence type="ECO:0000313" key="1">
    <source>
        <dbReference type="EMBL" id="PSU40840.1"/>
    </source>
</evidence>
<dbReference type="Proteomes" id="UP000240987">
    <property type="component" value="Unassembled WGS sequence"/>
</dbReference>
<reference evidence="1 2" key="1">
    <citation type="submission" date="2018-01" db="EMBL/GenBank/DDBJ databases">
        <title>Whole genome sequencing of Histamine producing bacteria.</title>
        <authorList>
            <person name="Butler K."/>
        </authorList>
    </citation>
    <scope>NUCLEOTIDE SEQUENCE [LARGE SCALE GENOMIC DNA]</scope>
    <source>
        <strain evidence="1 2">JCM 12947</strain>
    </source>
</reference>
<proteinExistence type="predicted"/>
<evidence type="ECO:0000313" key="2">
    <source>
        <dbReference type="Proteomes" id="UP000240987"/>
    </source>
</evidence>
<sequence length="64" mass="7495">MTNNNRSPITEAQFDSVAMKTQPGQLKQRHREYGIEFSIWINHTLVMSSDVDSEGVRKYWCYLS</sequence>